<dbReference type="EMBL" id="PXVC01000030">
    <property type="protein sequence ID" value="PSI01496.1"/>
    <property type="molecule type" value="Genomic_DNA"/>
</dbReference>
<evidence type="ECO:0000259" key="1">
    <source>
        <dbReference type="Pfam" id="PF07862"/>
    </source>
</evidence>
<reference evidence="4" key="2">
    <citation type="submission" date="2018-03" db="EMBL/GenBank/DDBJ databases">
        <title>Ecological and genomic features of two cosmopolitan and abundant freshwater picocyanobacteria.</title>
        <authorList>
            <person name="Cabello-Yeves P.J."/>
            <person name="Picazo A."/>
            <person name="Camacho A."/>
            <person name="Callieri C."/>
            <person name="Rosselli R."/>
            <person name="Roda-Garcia J."/>
            <person name="Coutinho F.H."/>
            <person name="Rodriguez-Valera F."/>
        </authorList>
    </citation>
    <scope>NUCLEOTIDE SEQUENCE [LARGE SCALE GENOMIC DNA]</scope>
    <source>
        <strain evidence="4">Tous</strain>
    </source>
</reference>
<sequence length="54" mass="5833">MSKAQLQAFITKANANPALKTRLDGAIDPKAVVALALEEGHSFSEATWSRHLRA</sequence>
<dbReference type="Pfam" id="PF07862">
    <property type="entry name" value="Nif11"/>
    <property type="match status" value="1"/>
</dbReference>
<dbReference type="AlphaFoldDB" id="A0A2P7EE77"/>
<dbReference type="NCBIfam" id="TIGR03798">
    <property type="entry name" value="leader_Nif11"/>
    <property type="match status" value="1"/>
</dbReference>
<organism evidence="3 4">
    <name type="scientific">Synechococcus lacustris str. Tous</name>
    <dbReference type="NCBI Taxonomy" id="1910958"/>
    <lineage>
        <taxon>Bacteria</taxon>
        <taxon>Bacillati</taxon>
        <taxon>Cyanobacteriota</taxon>
        <taxon>Cyanophyceae</taxon>
        <taxon>Synechococcales</taxon>
        <taxon>Synechococcaceae</taxon>
        <taxon>Synechococcus</taxon>
    </lineage>
</organism>
<dbReference type="InterPro" id="IPR022516">
    <property type="entry name" value="CHP03798_Ocin"/>
</dbReference>
<dbReference type="Proteomes" id="UP000240206">
    <property type="component" value="Unassembled WGS sequence"/>
</dbReference>
<evidence type="ECO:0000313" key="3">
    <source>
        <dbReference type="EMBL" id="PSI01496.1"/>
    </source>
</evidence>
<reference evidence="3" key="1">
    <citation type="journal article" date="2018" name="Environ. Microbiol.">
        <title>Ecological and genomic features of two widespread freshwater picocyanobacteria.</title>
        <authorList>
            <person name="Cabello-Yeves P.J."/>
            <person name="Picazo A."/>
            <person name="Camacho A."/>
            <person name="Callieri C."/>
            <person name="Rosselli R."/>
            <person name="Roda-Garcia J.J."/>
            <person name="Coutinho F.H."/>
            <person name="Rodriguez-Valera F."/>
        </authorList>
    </citation>
    <scope>NUCLEOTIDE SEQUENCE</scope>
    <source>
        <strain evidence="3">Tous</strain>
    </source>
</reference>
<dbReference type="EMBL" id="PXVC01000192">
    <property type="protein sequence ID" value="PSI00249.1"/>
    <property type="molecule type" value="Genomic_DNA"/>
</dbReference>
<comment type="caution">
    <text evidence="3">The sequence shown here is derived from an EMBL/GenBank/DDBJ whole genome shotgun (WGS) entry which is preliminary data.</text>
</comment>
<dbReference type="RefSeq" id="WP_106500046.1">
    <property type="nucleotide sequence ID" value="NZ_PXVC01000030.1"/>
</dbReference>
<evidence type="ECO:0000313" key="4">
    <source>
        <dbReference type="Proteomes" id="UP000240206"/>
    </source>
</evidence>
<dbReference type="InterPro" id="IPR012903">
    <property type="entry name" value="Nif11"/>
</dbReference>
<accession>A0A2P7EE77</accession>
<feature type="domain" description="Nif11" evidence="1">
    <location>
        <begin position="1"/>
        <end position="46"/>
    </location>
</feature>
<gene>
    <name evidence="3" type="ORF">C7K08_07640</name>
    <name evidence="2" type="ORF">C7K08_14180</name>
</gene>
<protein>
    <submittedName>
        <fullName evidence="3">Nif11-like leader peptide family natural product</fullName>
    </submittedName>
</protein>
<name>A0A2P7EE77_9SYNE</name>
<keyword evidence="4" id="KW-1185">Reference proteome</keyword>
<proteinExistence type="predicted"/>
<evidence type="ECO:0000313" key="2">
    <source>
        <dbReference type="EMBL" id="PSI00249.1"/>
    </source>
</evidence>